<feature type="transmembrane region" description="Helical" evidence="17">
    <location>
        <begin position="61"/>
        <end position="83"/>
    </location>
</feature>
<dbReference type="InterPro" id="IPR001750">
    <property type="entry name" value="ND/Mrp_TM"/>
</dbReference>
<evidence type="ECO:0000256" key="5">
    <source>
        <dbReference type="ARBA" id="ARBA00022448"/>
    </source>
</evidence>
<protein>
    <recommendedName>
        <fullName evidence="4 17">NADH-ubiquinone oxidoreductase chain 2</fullName>
        <ecNumber evidence="3 17">7.1.1.2</ecNumber>
    </recommendedName>
</protein>
<comment type="catalytic activity">
    <reaction evidence="16 17">
        <text>a ubiquinone + NADH + 5 H(+)(in) = a ubiquinol + NAD(+) + 4 H(+)(out)</text>
        <dbReference type="Rhea" id="RHEA:29091"/>
        <dbReference type="Rhea" id="RHEA-COMP:9565"/>
        <dbReference type="Rhea" id="RHEA-COMP:9566"/>
        <dbReference type="ChEBI" id="CHEBI:15378"/>
        <dbReference type="ChEBI" id="CHEBI:16389"/>
        <dbReference type="ChEBI" id="CHEBI:17976"/>
        <dbReference type="ChEBI" id="CHEBI:57540"/>
        <dbReference type="ChEBI" id="CHEBI:57945"/>
        <dbReference type="EC" id="7.1.1.2"/>
    </reaction>
</comment>
<comment type="function">
    <text evidence="17">Core subunit of the mitochondrial membrane respiratory chain NADH dehydrogenase (Complex I) which catalyzes electron transfer from NADH through the respiratory chain, using ubiquinone as an electron acceptor. Essential for the catalytic activity and assembly of complex I.</text>
</comment>
<keyword evidence="14 17" id="KW-0496">Mitochondrion</keyword>
<feature type="transmembrane region" description="Helical" evidence="17">
    <location>
        <begin position="7"/>
        <end position="23"/>
    </location>
</feature>
<keyword evidence="9 17" id="KW-1278">Translocase</keyword>
<dbReference type="PANTHER" id="PTHR46552">
    <property type="entry name" value="NADH-UBIQUINONE OXIDOREDUCTASE CHAIN 2"/>
    <property type="match status" value="1"/>
</dbReference>
<keyword evidence="6 17" id="KW-0679">Respiratory chain</keyword>
<geneLocation type="mitochondrion" evidence="19"/>
<keyword evidence="8 17" id="KW-0999">Mitochondrion inner membrane</keyword>
<organism evidence="19">
    <name type="scientific">Bithynia leachii</name>
    <dbReference type="NCBI Taxonomy" id="2722873"/>
    <lineage>
        <taxon>Eukaryota</taxon>
        <taxon>Metazoa</taxon>
        <taxon>Spiralia</taxon>
        <taxon>Lophotrochozoa</taxon>
        <taxon>Mollusca</taxon>
        <taxon>Gastropoda</taxon>
        <taxon>Caenogastropoda</taxon>
        <taxon>Littorinimorpha</taxon>
        <taxon>Truncatelloidea</taxon>
        <taxon>Bithyniidae</taxon>
        <taxon>Bithynia</taxon>
    </lineage>
</organism>
<feature type="transmembrane region" description="Helical" evidence="17">
    <location>
        <begin position="321"/>
        <end position="340"/>
    </location>
</feature>
<dbReference type="InterPro" id="IPR050175">
    <property type="entry name" value="Complex_I_Subunit_2"/>
</dbReference>
<dbReference type="EC" id="7.1.1.2" evidence="3 17"/>
<dbReference type="AlphaFoldDB" id="A0A7D7IVM8"/>
<dbReference type="PRINTS" id="PR01436">
    <property type="entry name" value="NADHDHGNASE2"/>
</dbReference>
<dbReference type="GO" id="GO:0008137">
    <property type="term" value="F:NADH dehydrogenase (ubiquinone) activity"/>
    <property type="evidence" value="ECO:0007669"/>
    <property type="project" value="UniProtKB-EC"/>
</dbReference>
<dbReference type="EMBL" id="MT410857">
    <property type="protein sequence ID" value="QMP96511.1"/>
    <property type="molecule type" value="Genomic_DNA"/>
</dbReference>
<keyword evidence="11 17" id="KW-1133">Transmembrane helix</keyword>
<dbReference type="PANTHER" id="PTHR46552:SF1">
    <property type="entry name" value="NADH-UBIQUINONE OXIDOREDUCTASE CHAIN 2"/>
    <property type="match status" value="1"/>
</dbReference>
<proteinExistence type="inferred from homology"/>
<comment type="subcellular location">
    <subcellularLocation>
        <location evidence="1 17">Mitochondrion inner membrane</location>
        <topology evidence="1 17">Multi-pass membrane protein</topology>
    </subcellularLocation>
</comment>
<evidence type="ECO:0000256" key="2">
    <source>
        <dbReference type="ARBA" id="ARBA00007012"/>
    </source>
</evidence>
<feature type="transmembrane region" description="Helical" evidence="17">
    <location>
        <begin position="210"/>
        <end position="227"/>
    </location>
</feature>
<gene>
    <name evidence="19" type="primary">ND2</name>
</gene>
<dbReference type="Pfam" id="PF00361">
    <property type="entry name" value="Proton_antipo_M"/>
    <property type="match status" value="1"/>
</dbReference>
<keyword evidence="13 17" id="KW-0830">Ubiquinone</keyword>
<evidence type="ECO:0000256" key="14">
    <source>
        <dbReference type="ARBA" id="ARBA00023128"/>
    </source>
</evidence>
<keyword evidence="12 17" id="KW-0520">NAD</keyword>
<evidence type="ECO:0000313" key="19">
    <source>
        <dbReference type="EMBL" id="QMP96511.1"/>
    </source>
</evidence>
<evidence type="ECO:0000256" key="7">
    <source>
        <dbReference type="ARBA" id="ARBA00022692"/>
    </source>
</evidence>
<keyword evidence="15 17" id="KW-0472">Membrane</keyword>
<keyword evidence="7 17" id="KW-0812">Transmembrane</keyword>
<keyword evidence="5" id="KW-0813">Transport</keyword>
<feature type="transmembrane region" description="Helical" evidence="17">
    <location>
        <begin position="95"/>
        <end position="118"/>
    </location>
</feature>
<evidence type="ECO:0000256" key="11">
    <source>
        <dbReference type="ARBA" id="ARBA00022989"/>
    </source>
</evidence>
<evidence type="ECO:0000256" key="8">
    <source>
        <dbReference type="ARBA" id="ARBA00022792"/>
    </source>
</evidence>
<feature type="transmembrane region" description="Helical" evidence="17">
    <location>
        <begin position="185"/>
        <end position="204"/>
    </location>
</feature>
<sequence>MLSSLPFTFSFLFLMMFGTLFSISSMHWLGIWAGLELNLIGFLPLLIYQKTSSESESAVKYFIIQAMGSSLLMFGSLNLYTMSFTWEVINFNQSTFYFTIILMSLLMKVGMFPFYYWLPSVMAGLHWFSCMLLATWQKIAPLFLMVALLESSTITWMSYILCLFAAGASIIGGIGGMNQTQIRALLAYSSIGHLGWITFASTQGSWSMKMYLTIYIIITGSIFMFLWNSNLNMIKVSTMLANSSKNLITTMILFLSLAGLPPMLGFMSKWAVITNATSSVLWLPLFILILGSVLSLFYYLSLSYSLFLSLPKTLSASSQKMNKVMILLLMLNLWGGLILLTENFLFTY</sequence>
<evidence type="ECO:0000256" key="3">
    <source>
        <dbReference type="ARBA" id="ARBA00012944"/>
    </source>
</evidence>
<evidence type="ECO:0000256" key="10">
    <source>
        <dbReference type="ARBA" id="ARBA00022982"/>
    </source>
</evidence>
<feature type="transmembrane region" description="Helical" evidence="17">
    <location>
        <begin position="154"/>
        <end position="173"/>
    </location>
</feature>
<accession>A0A7D7IVM8</accession>
<feature type="domain" description="NADH:quinone oxidoreductase/Mrp antiporter transmembrane" evidence="18">
    <location>
        <begin position="25"/>
        <end position="295"/>
    </location>
</feature>
<evidence type="ECO:0000256" key="4">
    <source>
        <dbReference type="ARBA" id="ARBA00021008"/>
    </source>
</evidence>
<evidence type="ECO:0000259" key="18">
    <source>
        <dbReference type="Pfam" id="PF00361"/>
    </source>
</evidence>
<evidence type="ECO:0000256" key="12">
    <source>
        <dbReference type="ARBA" id="ARBA00023027"/>
    </source>
</evidence>
<evidence type="ECO:0000256" key="15">
    <source>
        <dbReference type="ARBA" id="ARBA00023136"/>
    </source>
</evidence>
<feature type="transmembrane region" description="Helical" evidence="17">
    <location>
        <begin position="29"/>
        <end position="49"/>
    </location>
</feature>
<evidence type="ECO:0000256" key="17">
    <source>
        <dbReference type="RuleBase" id="RU003403"/>
    </source>
</evidence>
<name>A0A7D7IVM8_9CAEN</name>
<evidence type="ECO:0000256" key="16">
    <source>
        <dbReference type="ARBA" id="ARBA00049551"/>
    </source>
</evidence>
<feature type="transmembrane region" description="Helical" evidence="17">
    <location>
        <begin position="279"/>
        <end position="300"/>
    </location>
</feature>
<keyword evidence="10 17" id="KW-0249">Electron transport</keyword>
<evidence type="ECO:0000256" key="6">
    <source>
        <dbReference type="ARBA" id="ARBA00022660"/>
    </source>
</evidence>
<evidence type="ECO:0000256" key="1">
    <source>
        <dbReference type="ARBA" id="ARBA00004448"/>
    </source>
</evidence>
<dbReference type="InterPro" id="IPR003917">
    <property type="entry name" value="NADH_UbQ_OxRdtase_chain2"/>
</dbReference>
<comment type="similarity">
    <text evidence="2 17">Belongs to the complex I subunit 2 family.</text>
</comment>
<reference evidence="19" key="1">
    <citation type="submission" date="2020-04" db="EMBL/GenBank/DDBJ databases">
        <title>DNAmark Project.</title>
        <authorList>
            <person name="Leerhoei F."/>
        </authorList>
    </citation>
    <scope>NUCLEOTIDE SEQUENCE</scope>
    <source>
        <strain evidence="19">DM1238</strain>
    </source>
</reference>
<dbReference type="GO" id="GO:0006120">
    <property type="term" value="P:mitochondrial electron transport, NADH to ubiquinone"/>
    <property type="evidence" value="ECO:0007669"/>
    <property type="project" value="InterPro"/>
</dbReference>
<dbReference type="GO" id="GO:0005743">
    <property type="term" value="C:mitochondrial inner membrane"/>
    <property type="evidence" value="ECO:0007669"/>
    <property type="project" value="UniProtKB-SubCell"/>
</dbReference>
<evidence type="ECO:0000256" key="9">
    <source>
        <dbReference type="ARBA" id="ARBA00022967"/>
    </source>
</evidence>
<feature type="transmembrane region" description="Helical" evidence="17">
    <location>
        <begin position="247"/>
        <end position="267"/>
    </location>
</feature>
<evidence type="ECO:0000256" key="13">
    <source>
        <dbReference type="ARBA" id="ARBA00023075"/>
    </source>
</evidence>